<evidence type="ECO:0000313" key="2">
    <source>
        <dbReference type="EMBL" id="JAT91262.1"/>
    </source>
</evidence>
<proteinExistence type="evidence at transcript level"/>
<name>A0A1E1WWA2_9ACAR</name>
<feature type="non-terminal residue" evidence="2">
    <location>
        <position position="207"/>
    </location>
</feature>
<feature type="compositionally biased region" description="Polar residues" evidence="1">
    <location>
        <begin position="167"/>
        <end position="179"/>
    </location>
</feature>
<accession>A0A1E1WWA2</accession>
<sequence>MFALWLCFLYCTEFLRFIMFYTQRLKAAWLYYFQSSPARHVTRCSPHENFWMPTGGANITRSRWHCTAATTAHSPAIMQRLLPGTRGFTPETWSSSTYASSARRASHNQDFSANTFSTTRQTGSMSVPNVANASVIRPVCCVTAGSSTRAVTLVHKCVPPAERDSASRVTSTNTCSPTPEKNPMPARSVSRGSENARTSRGMRRWCT</sequence>
<reference evidence="2" key="1">
    <citation type="journal article" date="2017" name="Front. Cell. Infect. Microbiol.">
        <title>The Distinct Transcriptional Response of the Midgut of Amblyomma sculptum and Amblyomma aureolatum Ticks to Rickettsia rickettsii Correlates to Their Differences in Susceptibility to Infection.</title>
        <authorList>
            <person name="Martins L.A."/>
            <person name="Galletti M.F.B.M."/>
            <person name="Ribeiro J.M."/>
            <person name="Fujita A."/>
            <person name="Costa F.B."/>
            <person name="Labruna M.B."/>
            <person name="Daffre S."/>
            <person name="Fogaca A.C."/>
        </authorList>
    </citation>
    <scope>NUCLEOTIDE SEQUENCE</scope>
</reference>
<dbReference type="EMBL" id="GFAC01007926">
    <property type="protein sequence ID" value="JAT91262.1"/>
    <property type="molecule type" value="mRNA"/>
</dbReference>
<dbReference type="AlphaFoldDB" id="A0A1E1WWA2"/>
<feature type="region of interest" description="Disordered" evidence="1">
    <location>
        <begin position="161"/>
        <end position="207"/>
    </location>
</feature>
<evidence type="ECO:0000256" key="1">
    <source>
        <dbReference type="SAM" id="MobiDB-lite"/>
    </source>
</evidence>
<organism evidence="2">
    <name type="scientific">Amblyomma aureolatum</name>
    <dbReference type="NCBI Taxonomy" id="187763"/>
    <lineage>
        <taxon>Eukaryota</taxon>
        <taxon>Metazoa</taxon>
        <taxon>Ecdysozoa</taxon>
        <taxon>Arthropoda</taxon>
        <taxon>Chelicerata</taxon>
        <taxon>Arachnida</taxon>
        <taxon>Acari</taxon>
        <taxon>Parasitiformes</taxon>
        <taxon>Ixodida</taxon>
        <taxon>Ixodoidea</taxon>
        <taxon>Ixodidae</taxon>
        <taxon>Amblyomminae</taxon>
        <taxon>Amblyomma</taxon>
    </lineage>
</organism>
<protein>
    <submittedName>
        <fullName evidence="2">Putative secreted protein</fullName>
    </submittedName>
</protein>